<comment type="caution">
    <text evidence="1">The sequence shown here is derived from an EMBL/GenBank/DDBJ whole genome shotgun (WGS) entry which is preliminary data.</text>
</comment>
<keyword evidence="2" id="KW-1185">Reference proteome</keyword>
<accession>A0A8S1DNG7</accession>
<dbReference type="Proteomes" id="UP000494165">
    <property type="component" value="Unassembled WGS sequence"/>
</dbReference>
<dbReference type="AlphaFoldDB" id="A0A8S1DNG7"/>
<dbReference type="SUPFAM" id="SSF52540">
    <property type="entry name" value="P-loop containing nucleoside triphosphate hydrolases"/>
    <property type="match status" value="1"/>
</dbReference>
<sequence>MRLKVLVVGACKSGKTRVANVLSEAVEDTGVCSPTQGVRILEYEPATTFANKWVAELWDCSGHQRFESCMPALQHGAHAAILVVDPCKAEAARAAADRFSPLLANRPPGQAHALVVLLPSGPFPASPPLRLTGAWIEARQLRADLAADGGQQLRRDVATFLSDVAAVASDRDEFSFA</sequence>
<name>A0A8S1DNG7_9INSE</name>
<dbReference type="Gene3D" id="3.40.50.300">
    <property type="entry name" value="P-loop containing nucleotide triphosphate hydrolases"/>
    <property type="match status" value="1"/>
</dbReference>
<reference evidence="1 2" key="1">
    <citation type="submission" date="2020-04" db="EMBL/GenBank/DDBJ databases">
        <authorList>
            <person name="Alioto T."/>
            <person name="Alioto T."/>
            <person name="Gomez Garrido J."/>
        </authorList>
    </citation>
    <scope>NUCLEOTIDE SEQUENCE [LARGE SCALE GENOMIC DNA]</scope>
</reference>
<organism evidence="1 2">
    <name type="scientific">Cloeon dipterum</name>
    <dbReference type="NCBI Taxonomy" id="197152"/>
    <lineage>
        <taxon>Eukaryota</taxon>
        <taxon>Metazoa</taxon>
        <taxon>Ecdysozoa</taxon>
        <taxon>Arthropoda</taxon>
        <taxon>Hexapoda</taxon>
        <taxon>Insecta</taxon>
        <taxon>Pterygota</taxon>
        <taxon>Palaeoptera</taxon>
        <taxon>Ephemeroptera</taxon>
        <taxon>Pisciforma</taxon>
        <taxon>Baetidae</taxon>
        <taxon>Cloeon</taxon>
    </lineage>
</organism>
<evidence type="ECO:0000313" key="1">
    <source>
        <dbReference type="EMBL" id="CAB3383989.1"/>
    </source>
</evidence>
<dbReference type="InterPro" id="IPR027417">
    <property type="entry name" value="P-loop_NTPase"/>
</dbReference>
<proteinExistence type="predicted"/>
<gene>
    <name evidence="1" type="ORF">CLODIP_2_CD11612</name>
</gene>
<evidence type="ECO:0000313" key="2">
    <source>
        <dbReference type="Proteomes" id="UP000494165"/>
    </source>
</evidence>
<dbReference type="Pfam" id="PF08477">
    <property type="entry name" value="Roc"/>
    <property type="match status" value="1"/>
</dbReference>
<dbReference type="OrthoDB" id="275177at2759"/>
<dbReference type="EMBL" id="CADEPI010000333">
    <property type="protein sequence ID" value="CAB3383989.1"/>
    <property type="molecule type" value="Genomic_DNA"/>
</dbReference>
<protein>
    <submittedName>
        <fullName evidence="1">Uncharacterized protein</fullName>
    </submittedName>
</protein>